<dbReference type="PANTHER" id="PTHR33116:SF86">
    <property type="entry name" value="REVERSE TRANSCRIPTASE DOMAIN-CONTAINING PROTEIN"/>
    <property type="match status" value="1"/>
</dbReference>
<protein>
    <recommendedName>
        <fullName evidence="1">Reverse transcriptase domain-containing protein</fullName>
    </recommendedName>
</protein>
<evidence type="ECO:0000259" key="1">
    <source>
        <dbReference type="PROSITE" id="PS50878"/>
    </source>
</evidence>
<dbReference type="Gene3D" id="3.60.10.10">
    <property type="entry name" value="Endonuclease/exonuclease/phosphatase"/>
    <property type="match status" value="1"/>
</dbReference>
<dbReference type="InterPro" id="IPR005135">
    <property type="entry name" value="Endo/exonuclease/phosphatase"/>
</dbReference>
<dbReference type="AlphaFoldDB" id="A0A834GAA8"/>
<name>A0A834GAA8_RHOSS</name>
<dbReference type="OrthoDB" id="428918at2759"/>
<evidence type="ECO:0000313" key="3">
    <source>
        <dbReference type="Proteomes" id="UP000626092"/>
    </source>
</evidence>
<gene>
    <name evidence="2" type="ORF">RHSIM_Rhsim11G0146500</name>
</gene>
<sequence>MVKCLDSHSSWHLLNVYLSPEEHVRYQQLLYLSDYIRDLNVDVVVWGDFNDILYPEEKRGGLQRSRGSCGRFQTLLNDCGLLDLGFRGYPFTWRNNRSGADFIESRLDRVLVSSSWSTQHHQAVVEHLECVGSDHKALLLCTKPNTRRYVTPFRFDARWFEYDDVKQIVQTQWEDDIVGSRLFCISQKIKKCRLALKSWRSSKNLNSRKEIDGIKEDIDRLEAHGHGFHLKEIAGLEDNLAKAWEKEELYWKQKSHQKWLQFGDRNTSFFHASMVARHRRNHISGIENSAGVWISEQKIVLAEFQSFFAGLFTREDNQQDNGVVHLIPRRVTTSMNSSLIRAFSTGEIKAALFDMQPNKAPGYDGMTPGFFQKYWDIVGLDVCRAVRSFFHGGKMLGSLNRTNIVLIPKIPTPTKVSQFRPISLCTTIYKVIAKVLANRLRQFLPSIISENQSAFVGGRQITDNVLIAHELTHYIRHKRSGTKGVAAFKLDMAKAYDRVDWRYLEQVMRQLGFHELWIGWVMECVKTVSFSITVNGEAGESFHPSRGIRQGCPLSPYLFLLCGEGFTALCNGYVSKKLLYGFRINRHCPVVSHLLFADDSVVYCQATERDCAALYNILELYEAASGQKVNKDKSSVFFSPNISPEARLTLANCVGISMEAKEAKYLGLPVFLGNSKRELFSYVKDRTLKRLRSWTDSRPNSAGREVLIKSVLLTIPSYAMSYFRLPKQLMNQISAEIAKFWWGSKVGERKIHWVKWNKLSRCKGKGGLGFRDFEAFNRALIAKQGWKLISGEPSLFKRIFKGKYFPNTTFFNANVSNQASWAWKSICWARELLNKGWRWQIRSRKDIRIWEDPWLPNPPAFKVSPSSVRSSTITYVSDLIDDSTQTWKMQLIKESFNEEEAAVILSLPISTTQRRDRKVWHYSPNGVFTVKSAYCLETESLINELDNHGAQSSSANVMAQIWKKLWGLLIHPKIKFFAWKCFNEALATNSALTAKKSVDSFAFSS</sequence>
<organism evidence="2 3">
    <name type="scientific">Rhododendron simsii</name>
    <name type="common">Sims's rhododendron</name>
    <dbReference type="NCBI Taxonomy" id="118357"/>
    <lineage>
        <taxon>Eukaryota</taxon>
        <taxon>Viridiplantae</taxon>
        <taxon>Streptophyta</taxon>
        <taxon>Embryophyta</taxon>
        <taxon>Tracheophyta</taxon>
        <taxon>Spermatophyta</taxon>
        <taxon>Magnoliopsida</taxon>
        <taxon>eudicotyledons</taxon>
        <taxon>Gunneridae</taxon>
        <taxon>Pentapetalae</taxon>
        <taxon>asterids</taxon>
        <taxon>Ericales</taxon>
        <taxon>Ericaceae</taxon>
        <taxon>Ericoideae</taxon>
        <taxon>Rhodoreae</taxon>
        <taxon>Rhododendron</taxon>
    </lineage>
</organism>
<dbReference type="PANTHER" id="PTHR33116">
    <property type="entry name" value="REVERSE TRANSCRIPTASE ZINC-BINDING DOMAIN-CONTAINING PROTEIN-RELATED-RELATED"/>
    <property type="match status" value="1"/>
</dbReference>
<dbReference type="Pfam" id="PF00078">
    <property type="entry name" value="RVT_1"/>
    <property type="match status" value="1"/>
</dbReference>
<dbReference type="GO" id="GO:0003824">
    <property type="term" value="F:catalytic activity"/>
    <property type="evidence" value="ECO:0007669"/>
    <property type="project" value="InterPro"/>
</dbReference>
<comment type="caution">
    <text evidence="2">The sequence shown here is derived from an EMBL/GenBank/DDBJ whole genome shotgun (WGS) entry which is preliminary data.</text>
</comment>
<dbReference type="CDD" id="cd01650">
    <property type="entry name" value="RT_nLTR_like"/>
    <property type="match status" value="1"/>
</dbReference>
<reference evidence="2" key="1">
    <citation type="submission" date="2019-11" db="EMBL/GenBank/DDBJ databases">
        <authorList>
            <person name="Liu Y."/>
            <person name="Hou J."/>
            <person name="Li T.-Q."/>
            <person name="Guan C.-H."/>
            <person name="Wu X."/>
            <person name="Wu H.-Z."/>
            <person name="Ling F."/>
            <person name="Zhang R."/>
            <person name="Shi X.-G."/>
            <person name="Ren J.-P."/>
            <person name="Chen E.-F."/>
            <person name="Sun J.-M."/>
        </authorList>
    </citation>
    <scope>NUCLEOTIDE SEQUENCE</scope>
    <source>
        <strain evidence="2">Adult_tree_wgs_1</strain>
        <tissue evidence="2">Leaves</tissue>
    </source>
</reference>
<dbReference type="SUPFAM" id="SSF56672">
    <property type="entry name" value="DNA/RNA polymerases"/>
    <property type="match status" value="1"/>
</dbReference>
<proteinExistence type="predicted"/>
<dbReference type="InterPro" id="IPR000477">
    <property type="entry name" value="RT_dom"/>
</dbReference>
<dbReference type="InterPro" id="IPR036691">
    <property type="entry name" value="Endo/exonu/phosph_ase_sf"/>
</dbReference>
<dbReference type="Pfam" id="PF03372">
    <property type="entry name" value="Exo_endo_phos"/>
    <property type="match status" value="1"/>
</dbReference>
<accession>A0A834GAA8</accession>
<dbReference type="SUPFAM" id="SSF56219">
    <property type="entry name" value="DNase I-like"/>
    <property type="match status" value="1"/>
</dbReference>
<evidence type="ECO:0000313" key="2">
    <source>
        <dbReference type="EMBL" id="KAF7127078.1"/>
    </source>
</evidence>
<dbReference type="EMBL" id="WJXA01000011">
    <property type="protein sequence ID" value="KAF7127078.1"/>
    <property type="molecule type" value="Genomic_DNA"/>
</dbReference>
<dbReference type="Proteomes" id="UP000626092">
    <property type="component" value="Unassembled WGS sequence"/>
</dbReference>
<dbReference type="InterPro" id="IPR043502">
    <property type="entry name" value="DNA/RNA_pol_sf"/>
</dbReference>
<dbReference type="PROSITE" id="PS50878">
    <property type="entry name" value="RT_POL"/>
    <property type="match status" value="1"/>
</dbReference>
<keyword evidence="3" id="KW-1185">Reference proteome</keyword>
<feature type="domain" description="Reverse transcriptase" evidence="1">
    <location>
        <begin position="388"/>
        <end position="670"/>
    </location>
</feature>